<dbReference type="Proteomes" id="UP000478052">
    <property type="component" value="Unassembled WGS sequence"/>
</dbReference>
<protein>
    <submittedName>
        <fullName evidence="1">Zinc finger BED domain-containing protein 1-like</fullName>
    </submittedName>
</protein>
<evidence type="ECO:0000313" key="1">
    <source>
        <dbReference type="EMBL" id="KAF0759559.1"/>
    </source>
</evidence>
<dbReference type="AlphaFoldDB" id="A0A6G0YPB1"/>
<organism evidence="1 2">
    <name type="scientific">Aphis craccivora</name>
    <name type="common">Cowpea aphid</name>
    <dbReference type="NCBI Taxonomy" id="307492"/>
    <lineage>
        <taxon>Eukaryota</taxon>
        <taxon>Metazoa</taxon>
        <taxon>Ecdysozoa</taxon>
        <taxon>Arthropoda</taxon>
        <taxon>Hexapoda</taxon>
        <taxon>Insecta</taxon>
        <taxon>Pterygota</taxon>
        <taxon>Neoptera</taxon>
        <taxon>Paraneoptera</taxon>
        <taxon>Hemiptera</taxon>
        <taxon>Sternorrhyncha</taxon>
        <taxon>Aphidomorpha</taxon>
        <taxon>Aphidoidea</taxon>
        <taxon>Aphididae</taxon>
        <taxon>Aphidini</taxon>
        <taxon>Aphis</taxon>
        <taxon>Aphis</taxon>
    </lineage>
</organism>
<feature type="non-terminal residue" evidence="1">
    <location>
        <position position="51"/>
    </location>
</feature>
<evidence type="ECO:0000313" key="2">
    <source>
        <dbReference type="Proteomes" id="UP000478052"/>
    </source>
</evidence>
<gene>
    <name evidence="1" type="ORF">FWK35_00028620</name>
</gene>
<dbReference type="EMBL" id="VUJU01002954">
    <property type="protein sequence ID" value="KAF0759559.1"/>
    <property type="molecule type" value="Genomic_DNA"/>
</dbReference>
<comment type="caution">
    <text evidence="1">The sequence shown here is derived from an EMBL/GenBank/DDBJ whole genome shotgun (WGS) entry which is preliminary data.</text>
</comment>
<accession>A0A6G0YPB1</accession>
<dbReference type="OrthoDB" id="6763940at2759"/>
<keyword evidence="2" id="KW-1185">Reference proteome</keyword>
<proteinExistence type="predicted"/>
<name>A0A6G0YPB1_APHCR</name>
<reference evidence="1 2" key="1">
    <citation type="submission" date="2019-08" db="EMBL/GenBank/DDBJ databases">
        <title>Whole genome of Aphis craccivora.</title>
        <authorList>
            <person name="Voronova N.V."/>
            <person name="Shulinski R.S."/>
            <person name="Bandarenka Y.V."/>
            <person name="Zhorov D.G."/>
            <person name="Warner D."/>
        </authorList>
    </citation>
    <scope>NUCLEOTIDE SEQUENCE [LARGE SCALE GENOMIC DNA]</scope>
    <source>
        <strain evidence="1">180601</strain>
        <tissue evidence="1">Whole Body</tissue>
    </source>
</reference>
<sequence length="51" mass="6153">MMLPTIADEIQRFARKHKTRLDHHVNPLAIQLLDNSKDFRRLKRLKPYDLV</sequence>